<gene>
    <name evidence="1" type="ORF">CBP36_19880</name>
</gene>
<keyword evidence="2" id="KW-1185">Reference proteome</keyword>
<accession>A0A240UID2</accession>
<name>A0A240UID2_9BURK</name>
<dbReference type="EMBL" id="CP021367">
    <property type="protein sequence ID" value="ART61228.1"/>
    <property type="molecule type" value="Genomic_DNA"/>
</dbReference>
<organism evidence="1 2">
    <name type="scientific">Acidovorax carolinensis</name>
    <dbReference type="NCBI Taxonomy" id="553814"/>
    <lineage>
        <taxon>Bacteria</taxon>
        <taxon>Pseudomonadati</taxon>
        <taxon>Pseudomonadota</taxon>
        <taxon>Betaproteobacteria</taxon>
        <taxon>Burkholderiales</taxon>
        <taxon>Comamonadaceae</taxon>
        <taxon>Acidovorax</taxon>
    </lineage>
</organism>
<evidence type="ECO:0000313" key="1">
    <source>
        <dbReference type="EMBL" id="ART61228.1"/>
    </source>
</evidence>
<sequence length="413" mass="45689">MAMPNLACELLEGESVNKQFEALLKKELKRAGAAPKAVDLFVKVRGLSDGPPTSLRKTDVEISGEWVRRLVAELEAGPLKRLIEDQSKRVKLFKSSVESIVGLIERLAPSSCDAMCASLAKQSGINVPYPAAVVRLADILGIHHKVRITKWSARAKFLDEGGSELATSTSRHRMATAESIVPSSMPEIFGGFINAARKIYRVTGAVPLAEVADWVSMARGVPVSTIEAKAMLEPFATHLGRHEGDDWFAFMNSPNDFLKKVQLRLDIIGTCSLDELCVHYRNYTRSFFINRVKPYPRSVLVSLLELAGYEVRDDAVQSRKRAHQSDAADTAVLARDTRDFLRNIFVAALQKHGHSKSGGMIHHSVMVQEMIAAGISESAAFVYLTNTGYFKSYRNVCKFNESWSVLEVARAQH</sequence>
<reference evidence="1" key="1">
    <citation type="submission" date="2017-05" db="EMBL/GenBank/DDBJ databases">
        <title>Polyphasic characterization of four soil-derived phenanthrene-degrading Acidovorax strains and proposal of Acidovorax phenanthrenivorans sp. nov.</title>
        <authorList>
            <person name="Singleton D."/>
            <person name="Lee J."/>
            <person name="Dickey A.N."/>
            <person name="Stroud A."/>
            <person name="Scholl E.H."/>
            <person name="Wright F.A."/>
            <person name="Aitken M.D."/>
        </authorList>
    </citation>
    <scope>NUCLEOTIDE SEQUENCE</scope>
    <source>
        <strain evidence="1">P4</strain>
        <plasmid evidence="1">pACP4.1</plasmid>
    </source>
</reference>
<dbReference type="Proteomes" id="UP000194440">
    <property type="component" value="Plasmid pACP4.1"/>
</dbReference>
<keyword evidence="1" id="KW-0614">Plasmid</keyword>
<geneLocation type="plasmid" evidence="1 2">
    <name>pACP4.1</name>
</geneLocation>
<evidence type="ECO:0000313" key="2">
    <source>
        <dbReference type="Proteomes" id="UP000194440"/>
    </source>
</evidence>
<proteinExistence type="predicted"/>
<dbReference type="KEGG" id="acis:CBP35_19850"/>
<dbReference type="AlphaFoldDB" id="A0A240UID2"/>
<protein>
    <submittedName>
        <fullName evidence="1">Uncharacterized protein</fullName>
    </submittedName>
</protein>
<dbReference type="KEGG" id="acip:CBP36_19880"/>